<keyword evidence="4" id="KW-1185">Reference proteome</keyword>
<dbReference type="RefSeq" id="WP_161056407.1">
    <property type="nucleotide sequence ID" value="NZ_WWCT01000017.1"/>
</dbReference>
<proteinExistence type="predicted"/>
<accession>A0ABW9W3P8</accession>
<reference evidence="3 4" key="1">
    <citation type="submission" date="2019-12" db="EMBL/GenBank/DDBJ databases">
        <title>Novel species isolated from a subtropical stream in China.</title>
        <authorList>
            <person name="Lu H."/>
        </authorList>
    </citation>
    <scope>NUCLEOTIDE SEQUENCE [LARGE SCALE GENOMIC DNA]</scope>
    <source>
        <strain evidence="3 4">CY42W</strain>
    </source>
</reference>
<dbReference type="InterPro" id="IPR025512">
    <property type="entry name" value="DUF4399"/>
</dbReference>
<keyword evidence="1" id="KW-0732">Signal</keyword>
<evidence type="ECO:0000313" key="4">
    <source>
        <dbReference type="Proteomes" id="UP000642144"/>
    </source>
</evidence>
<feature type="signal peptide" evidence="1">
    <location>
        <begin position="1"/>
        <end position="19"/>
    </location>
</feature>
<gene>
    <name evidence="3" type="ORF">GTP69_19460</name>
</gene>
<protein>
    <submittedName>
        <fullName evidence="3">DUF4399 domain-containing protein</fullName>
    </submittedName>
</protein>
<feature type="domain" description="DUF4399" evidence="2">
    <location>
        <begin position="40"/>
        <end position="129"/>
    </location>
</feature>
<dbReference type="EMBL" id="WWCT01000017">
    <property type="protein sequence ID" value="MYN28593.1"/>
    <property type="molecule type" value="Genomic_DNA"/>
</dbReference>
<dbReference type="Proteomes" id="UP000642144">
    <property type="component" value="Unassembled WGS sequence"/>
</dbReference>
<feature type="chain" id="PRO_5046756787" evidence="1">
    <location>
        <begin position="20"/>
        <end position="129"/>
    </location>
</feature>
<evidence type="ECO:0000313" key="3">
    <source>
        <dbReference type="EMBL" id="MYN28593.1"/>
    </source>
</evidence>
<comment type="caution">
    <text evidence="3">The sequence shown here is derived from an EMBL/GenBank/DDBJ whole genome shotgun (WGS) entry which is preliminary data.</text>
</comment>
<sequence length="129" mass="13544">MMKSVLAAGLLAISAAAFAQQSVSFVEPANGATVSSPFKVKFAVAGMDVKPAGDMTANTGHHHLLINAAPIKAGEVIPMDDKHIHFGKGQTETELTLPPGNYTLTMQFANGLHQAYGPGMNKEIKVTVK</sequence>
<name>A0ABW9W3P8_9BURK</name>
<organism evidence="3 4">
    <name type="scientific">Duganella levis</name>
    <dbReference type="NCBI Taxonomy" id="2692169"/>
    <lineage>
        <taxon>Bacteria</taxon>
        <taxon>Pseudomonadati</taxon>
        <taxon>Pseudomonadota</taxon>
        <taxon>Betaproteobacteria</taxon>
        <taxon>Burkholderiales</taxon>
        <taxon>Oxalobacteraceae</taxon>
        <taxon>Telluria group</taxon>
        <taxon>Duganella</taxon>
    </lineage>
</organism>
<evidence type="ECO:0000259" key="2">
    <source>
        <dbReference type="Pfam" id="PF14347"/>
    </source>
</evidence>
<evidence type="ECO:0000256" key="1">
    <source>
        <dbReference type="SAM" id="SignalP"/>
    </source>
</evidence>
<dbReference type="Pfam" id="PF14347">
    <property type="entry name" value="DUF4399"/>
    <property type="match status" value="1"/>
</dbReference>